<evidence type="ECO:0000256" key="3">
    <source>
        <dbReference type="ARBA" id="ARBA00029754"/>
    </source>
</evidence>
<keyword evidence="10" id="KW-0808">Transferase</keyword>
<dbReference type="OrthoDB" id="9805041at2"/>
<dbReference type="InterPro" id="IPR004811">
    <property type="entry name" value="RelA/Spo_fam"/>
</dbReference>
<dbReference type="GO" id="GO:0015969">
    <property type="term" value="P:guanosine tetraphosphate metabolic process"/>
    <property type="evidence" value="ECO:0007669"/>
    <property type="project" value="InterPro"/>
</dbReference>
<dbReference type="PANTHER" id="PTHR21262">
    <property type="entry name" value="GUANOSINE-3',5'-BIS DIPHOSPHATE 3'-PYROPHOSPHOHYDROLASE"/>
    <property type="match status" value="1"/>
</dbReference>
<evidence type="ECO:0000259" key="9">
    <source>
        <dbReference type="PROSITE" id="PS51880"/>
    </source>
</evidence>
<dbReference type="Pfam" id="PF04607">
    <property type="entry name" value="RelA_SpoT"/>
    <property type="match status" value="1"/>
</dbReference>
<dbReference type="InterPro" id="IPR007685">
    <property type="entry name" value="RelA_SpoT"/>
</dbReference>
<dbReference type="Pfam" id="PF02824">
    <property type="entry name" value="TGS"/>
    <property type="match status" value="1"/>
</dbReference>
<comment type="similarity">
    <text evidence="6">Belongs to the relA/spoT family.</text>
</comment>
<evidence type="ECO:0000256" key="6">
    <source>
        <dbReference type="RuleBase" id="RU003847"/>
    </source>
</evidence>
<dbReference type="GO" id="GO:0042594">
    <property type="term" value="P:response to starvation"/>
    <property type="evidence" value="ECO:0007669"/>
    <property type="project" value="TreeGrafter"/>
</dbReference>
<evidence type="ECO:0000256" key="1">
    <source>
        <dbReference type="ARBA" id="ARBA00019852"/>
    </source>
</evidence>
<dbReference type="SMART" id="SM00954">
    <property type="entry name" value="RelA_SpoT"/>
    <property type="match status" value="1"/>
</dbReference>
<sequence length="728" mass="82491">MVTVRHVHRTDSTELLSRLTALKLSDKKIDALLAAESWLLQNELGADQPKLRDGWEMVEILSELRMDKDALLAALLFPLFDAGLLSAESIEDNFPAAVLPMLLAVKQMEAIRSIPIGVNQTLQPQQADNLRRMLLAMVEDVRAVVIKLASQICELRNVKNADEETRVLAAKETNAIFAPLANRLGIGQIKWELEDLAFRYLHPQLYKQIASLLEEKRLDREQFMQDFVAQIERKVEEAGLAAEVYGRPKHIYSIWKKMQKKHLAFDQLYDIRAVRIVTEKVQDCYAALGLVHTSWRHLPTEFDDYIATPKQNGYQSIHTVVIGPQGRAVEIQIRTRQMHEDAELGVAAHWKYKEGSQHGREGYDEKIGWLRKLLQWQEEVVDSADLAEELRNQVTEDRVYVFTPKGDIVDLPLGSTSLDFAYYVHSSVGHRCIGAKVSGRIVPFTYQLKTGDQVEILTGREQNPSRDWLNPHLGYLKSSRARSKVQYWFRQQDKDKNLAAGRDLLDSELAKLNLPMEHPAKVLQRFNVNSMDELLVGIGGGDIKLTQVVHYLQSQQPKTNEPQIDPRLKQKPSAPRVQSDVVVQGVGNLLTHMAGCCQPLPGDAIIGYITQGRGIAVHRDDCDQFKLMEAQHPERVVDATWGDQYASGYAVDIRILAHDRNGLLRDITSILANEKANVTQMNSHSNIKEQSVVITMTLELYNQDSLNKLLSKISQVNDVLEARRCHQN</sequence>
<dbReference type="PROSITE" id="PS51880">
    <property type="entry name" value="TGS"/>
    <property type="match status" value="1"/>
</dbReference>
<accession>A0A1H4E3L7</accession>
<dbReference type="GO" id="GO:0015949">
    <property type="term" value="P:nucleobase-containing small molecule interconversion"/>
    <property type="evidence" value="ECO:0007669"/>
    <property type="project" value="UniProtKB-ARBA"/>
</dbReference>
<evidence type="ECO:0000313" key="10">
    <source>
        <dbReference type="EMBL" id="SEA79417.1"/>
    </source>
</evidence>
<dbReference type="Gene3D" id="3.30.70.260">
    <property type="match status" value="1"/>
</dbReference>
<dbReference type="InterPro" id="IPR004095">
    <property type="entry name" value="TGS"/>
</dbReference>
<dbReference type="FunFam" id="3.10.20.30:FF:000002">
    <property type="entry name" value="GTP pyrophosphokinase (RelA/SpoT)"/>
    <property type="match status" value="1"/>
</dbReference>
<name>A0A1H4E3L7_ALKAM</name>
<reference evidence="10 11" key="1">
    <citation type="submission" date="2016-10" db="EMBL/GenBank/DDBJ databases">
        <authorList>
            <person name="de Groot N.N."/>
        </authorList>
    </citation>
    <scope>NUCLEOTIDE SEQUENCE [LARGE SCALE GENOMIC DNA]</scope>
    <source>
        <strain evidence="10 11">CGMCC 1.3430</strain>
    </source>
</reference>
<dbReference type="GO" id="GO:0008893">
    <property type="term" value="F:guanosine-3',5'-bis(diphosphate) 3'-diphosphatase activity"/>
    <property type="evidence" value="ECO:0007669"/>
    <property type="project" value="TreeGrafter"/>
</dbReference>
<dbReference type="GO" id="GO:0008728">
    <property type="term" value="F:GTP diphosphokinase activity"/>
    <property type="evidence" value="ECO:0007669"/>
    <property type="project" value="TreeGrafter"/>
</dbReference>
<dbReference type="RefSeq" id="WP_091343500.1">
    <property type="nucleotide sequence ID" value="NZ_FNRM01000006.1"/>
</dbReference>
<dbReference type="InterPro" id="IPR033655">
    <property type="entry name" value="TGS_RelA/SpoT"/>
</dbReference>
<evidence type="ECO:0000313" key="11">
    <source>
        <dbReference type="Proteomes" id="UP000198773"/>
    </source>
</evidence>
<dbReference type="EMBL" id="FNRM01000006">
    <property type="protein sequence ID" value="SEA79417.1"/>
    <property type="molecule type" value="Genomic_DNA"/>
</dbReference>
<dbReference type="InterPro" id="IPR045600">
    <property type="entry name" value="RelA/SpoT_AH_RIS"/>
</dbReference>
<dbReference type="InterPro" id="IPR012675">
    <property type="entry name" value="Beta-grasp_dom_sf"/>
</dbReference>
<dbReference type="CDD" id="cd05399">
    <property type="entry name" value="NT_Rel-Spo_like"/>
    <property type="match status" value="1"/>
</dbReference>
<dbReference type="InterPro" id="IPR045865">
    <property type="entry name" value="ACT-like_dom_sf"/>
</dbReference>
<feature type="domain" description="TGS" evidence="9">
    <location>
        <begin position="397"/>
        <end position="458"/>
    </location>
</feature>
<evidence type="ECO:0000256" key="5">
    <source>
        <dbReference type="ARBA" id="ARBA00033308"/>
    </source>
</evidence>
<dbReference type="Pfam" id="PF13328">
    <property type="entry name" value="HD_4"/>
    <property type="match status" value="1"/>
</dbReference>
<dbReference type="SUPFAM" id="SSF81301">
    <property type="entry name" value="Nucleotidyltransferase"/>
    <property type="match status" value="1"/>
</dbReference>
<dbReference type="InterPro" id="IPR012676">
    <property type="entry name" value="TGS-like"/>
</dbReference>
<dbReference type="Proteomes" id="UP000198773">
    <property type="component" value="Unassembled WGS sequence"/>
</dbReference>
<dbReference type="SUPFAM" id="SSF55021">
    <property type="entry name" value="ACT-like"/>
    <property type="match status" value="1"/>
</dbReference>
<dbReference type="Gene3D" id="3.10.20.30">
    <property type="match status" value="1"/>
</dbReference>
<dbReference type="GO" id="GO:0005886">
    <property type="term" value="C:plasma membrane"/>
    <property type="evidence" value="ECO:0007669"/>
    <property type="project" value="TreeGrafter"/>
</dbReference>
<keyword evidence="10" id="KW-0418">Kinase</keyword>
<feature type="domain" description="ACT" evidence="8">
    <location>
        <begin position="652"/>
        <end position="727"/>
    </location>
</feature>
<comment type="pathway">
    <text evidence="2">Purine metabolism.</text>
</comment>
<organism evidence="10 11">
    <name type="scientific">Alkalimonas amylolytica</name>
    <dbReference type="NCBI Taxonomy" id="152573"/>
    <lineage>
        <taxon>Bacteria</taxon>
        <taxon>Pseudomonadati</taxon>
        <taxon>Pseudomonadota</taxon>
        <taxon>Gammaproteobacteria</taxon>
        <taxon>Alkalimonas</taxon>
    </lineage>
</organism>
<dbReference type="NCBIfam" id="TIGR00691">
    <property type="entry name" value="spoT_relA"/>
    <property type="match status" value="1"/>
</dbReference>
<protein>
    <recommendedName>
        <fullName evidence="1">GTP pyrophosphokinase</fullName>
    </recommendedName>
    <alternativeName>
        <fullName evidence="4">(p)ppGpp synthase</fullName>
    </alternativeName>
    <alternativeName>
        <fullName evidence="3">ATP:GTP 3'-pyrophosphotransferase</fullName>
    </alternativeName>
    <alternativeName>
        <fullName evidence="5">ppGpp synthase I</fullName>
    </alternativeName>
</protein>
<dbReference type="Gene3D" id="1.10.3210.10">
    <property type="entry name" value="Hypothetical protein af1432"/>
    <property type="match status" value="1"/>
</dbReference>
<dbReference type="CDD" id="cd01668">
    <property type="entry name" value="TGS_RSH"/>
    <property type="match status" value="1"/>
</dbReference>
<dbReference type="Pfam" id="PF13291">
    <property type="entry name" value="ACT_4"/>
    <property type="match status" value="1"/>
</dbReference>
<dbReference type="SUPFAM" id="SSF109604">
    <property type="entry name" value="HD-domain/PDEase-like"/>
    <property type="match status" value="1"/>
</dbReference>
<dbReference type="PROSITE" id="PS51671">
    <property type="entry name" value="ACT"/>
    <property type="match status" value="1"/>
</dbReference>
<dbReference type="CDD" id="cd04876">
    <property type="entry name" value="ACT_RelA-SpoT"/>
    <property type="match status" value="1"/>
</dbReference>
<dbReference type="GO" id="GO:0016301">
    <property type="term" value="F:kinase activity"/>
    <property type="evidence" value="ECO:0007669"/>
    <property type="project" value="UniProtKB-KW"/>
</dbReference>
<proteinExistence type="inferred from homology"/>
<dbReference type="AlphaFoldDB" id="A0A1H4E3L7"/>
<evidence type="ECO:0000259" key="8">
    <source>
        <dbReference type="PROSITE" id="PS51671"/>
    </source>
</evidence>
<dbReference type="InterPro" id="IPR043519">
    <property type="entry name" value="NT_sf"/>
</dbReference>
<comment type="function">
    <text evidence="6">In eubacteria ppGpp (guanosine 3'-diphosphate 5'-diphosphate) is a mediator of the stringent response that coordinates a variety of cellular activities in response to changes in nutritional abundance.</text>
</comment>
<dbReference type="InterPro" id="IPR002912">
    <property type="entry name" value="ACT_dom"/>
</dbReference>
<dbReference type="STRING" id="152573.SAMN04488051_106191"/>
<dbReference type="PANTHER" id="PTHR21262:SF31">
    <property type="entry name" value="GTP PYROPHOSPHOKINASE"/>
    <property type="match status" value="1"/>
</dbReference>
<dbReference type="NCBIfam" id="NF008124">
    <property type="entry name" value="PRK10872.1"/>
    <property type="match status" value="1"/>
</dbReference>
<evidence type="ECO:0000256" key="7">
    <source>
        <dbReference type="SAM" id="MobiDB-lite"/>
    </source>
</evidence>
<evidence type="ECO:0000256" key="4">
    <source>
        <dbReference type="ARBA" id="ARBA00032407"/>
    </source>
</evidence>
<dbReference type="FunFam" id="3.30.460.10:FF:000001">
    <property type="entry name" value="GTP pyrophosphokinase RelA"/>
    <property type="match status" value="1"/>
</dbReference>
<keyword evidence="11" id="KW-1185">Reference proteome</keyword>
<dbReference type="SUPFAM" id="SSF81271">
    <property type="entry name" value="TGS-like"/>
    <property type="match status" value="1"/>
</dbReference>
<dbReference type="Pfam" id="PF19296">
    <property type="entry name" value="RelA_AH_RIS"/>
    <property type="match status" value="1"/>
</dbReference>
<gene>
    <name evidence="10" type="ORF">SAMN04488051_106191</name>
</gene>
<feature type="region of interest" description="Disordered" evidence="7">
    <location>
        <begin position="556"/>
        <end position="575"/>
    </location>
</feature>
<evidence type="ECO:0000256" key="2">
    <source>
        <dbReference type="ARBA" id="ARBA00025704"/>
    </source>
</evidence>
<dbReference type="Gene3D" id="3.30.460.10">
    <property type="entry name" value="Beta Polymerase, domain 2"/>
    <property type="match status" value="1"/>
</dbReference>